<evidence type="ECO:0000313" key="1">
    <source>
        <dbReference type="EMBL" id="MVS98296.1"/>
    </source>
</evidence>
<reference evidence="1 2" key="1">
    <citation type="submission" date="2019-12" db="EMBL/GenBank/DDBJ databases">
        <title>Devosia maris sp. nov., isolated from the deep seawater.</title>
        <authorList>
            <person name="Liu Y."/>
        </authorList>
    </citation>
    <scope>NUCLEOTIDE SEQUENCE [LARGE SCALE GENOMIC DNA]</scope>
    <source>
        <strain evidence="1 2">L53-10-65</strain>
    </source>
</reference>
<accession>A0A7X3FPM6</accession>
<sequence>MTEAKDLERAFARIVQLVDQRGLPGVSRSSGASPALLVADSTLAELHDEAVLALACPRHQKVLLMDISPKVYFETEQQVGQNVVLVHLDKIDDEELSLRLHDAWEYVAPDNLRKYVD</sequence>
<protein>
    <submittedName>
        <fullName evidence="1">Uncharacterized protein</fullName>
    </submittedName>
</protein>
<dbReference type="RefSeq" id="WP_157289289.1">
    <property type="nucleotide sequence ID" value="NZ_JAVKFR010000031.1"/>
</dbReference>
<keyword evidence="2" id="KW-1185">Reference proteome</keyword>
<organism evidence="1 2">
    <name type="scientific">Devosia marina</name>
    <dbReference type="NCBI Taxonomy" id="2683198"/>
    <lineage>
        <taxon>Bacteria</taxon>
        <taxon>Pseudomonadati</taxon>
        <taxon>Pseudomonadota</taxon>
        <taxon>Alphaproteobacteria</taxon>
        <taxon>Hyphomicrobiales</taxon>
        <taxon>Devosiaceae</taxon>
        <taxon>Devosia</taxon>
    </lineage>
</organism>
<dbReference type="Proteomes" id="UP000438106">
    <property type="component" value="Unassembled WGS sequence"/>
</dbReference>
<gene>
    <name evidence="1" type="ORF">GO014_04570</name>
</gene>
<dbReference type="AlphaFoldDB" id="A0A7X3FPM6"/>
<proteinExistence type="predicted"/>
<dbReference type="EMBL" id="WQRF01000001">
    <property type="protein sequence ID" value="MVS98296.1"/>
    <property type="molecule type" value="Genomic_DNA"/>
</dbReference>
<name>A0A7X3FPM6_9HYPH</name>
<evidence type="ECO:0000313" key="2">
    <source>
        <dbReference type="Proteomes" id="UP000438106"/>
    </source>
</evidence>
<comment type="caution">
    <text evidence="1">The sequence shown here is derived from an EMBL/GenBank/DDBJ whole genome shotgun (WGS) entry which is preliminary data.</text>
</comment>